<keyword evidence="1" id="KW-0812">Transmembrane</keyword>
<keyword evidence="3" id="KW-1185">Reference proteome</keyword>
<keyword evidence="1" id="KW-1133">Transmembrane helix</keyword>
<dbReference type="OMA" id="WHYGVAH"/>
<proteinExistence type="predicted"/>
<evidence type="ECO:0000313" key="2">
    <source>
        <dbReference type="EMBL" id="KZF18994.1"/>
    </source>
</evidence>
<reference evidence="2 3" key="1">
    <citation type="journal article" date="2016" name="Fungal Biol.">
        <title>The genome of Xylona heveae provides a window into fungal endophytism.</title>
        <authorList>
            <person name="Gazis R."/>
            <person name="Kuo A."/>
            <person name="Riley R."/>
            <person name="LaButti K."/>
            <person name="Lipzen A."/>
            <person name="Lin J."/>
            <person name="Amirebrahimi M."/>
            <person name="Hesse C.N."/>
            <person name="Spatafora J.W."/>
            <person name="Henrissat B."/>
            <person name="Hainaut M."/>
            <person name="Grigoriev I.V."/>
            <person name="Hibbett D.S."/>
        </authorList>
    </citation>
    <scope>NUCLEOTIDE SEQUENCE [LARGE SCALE GENOMIC DNA]</scope>
    <source>
        <strain evidence="2 3">TC161</strain>
    </source>
</reference>
<dbReference type="GeneID" id="28901809"/>
<name>A0A164ZEC8_XYLHT</name>
<protein>
    <submittedName>
        <fullName evidence="2">Uncharacterized protein</fullName>
    </submittedName>
</protein>
<evidence type="ECO:0000256" key="1">
    <source>
        <dbReference type="SAM" id="Phobius"/>
    </source>
</evidence>
<dbReference type="AlphaFoldDB" id="A0A164ZEC8"/>
<feature type="transmembrane region" description="Helical" evidence="1">
    <location>
        <begin position="208"/>
        <end position="230"/>
    </location>
</feature>
<feature type="transmembrane region" description="Helical" evidence="1">
    <location>
        <begin position="547"/>
        <end position="567"/>
    </location>
</feature>
<organism evidence="2 3">
    <name type="scientific">Xylona heveae (strain CBS 132557 / TC161)</name>
    <dbReference type="NCBI Taxonomy" id="1328760"/>
    <lineage>
        <taxon>Eukaryota</taxon>
        <taxon>Fungi</taxon>
        <taxon>Dikarya</taxon>
        <taxon>Ascomycota</taxon>
        <taxon>Pezizomycotina</taxon>
        <taxon>Xylonomycetes</taxon>
        <taxon>Xylonales</taxon>
        <taxon>Xylonaceae</taxon>
        <taxon>Xylona</taxon>
    </lineage>
</organism>
<feature type="transmembrane region" description="Helical" evidence="1">
    <location>
        <begin position="419"/>
        <end position="443"/>
    </location>
</feature>
<feature type="transmembrane region" description="Helical" evidence="1">
    <location>
        <begin position="488"/>
        <end position="507"/>
    </location>
</feature>
<evidence type="ECO:0000313" key="3">
    <source>
        <dbReference type="Proteomes" id="UP000076632"/>
    </source>
</evidence>
<accession>A0A164ZEC8</accession>
<dbReference type="Proteomes" id="UP000076632">
    <property type="component" value="Unassembled WGS sequence"/>
</dbReference>
<dbReference type="RefSeq" id="XP_018184549.1">
    <property type="nucleotide sequence ID" value="XM_018336672.1"/>
</dbReference>
<sequence length="681" mass="77988">MRTNFTDCKIGFLSTPEKNIPWRYEGPIHGLSHNVNRSEIISLEGCLQLCGHGTALYSWSDASQTISTWVLPIIGMILQAPFESNDFWGTVWTLCRWVGSPIASLSYVLWNIRVTGKCALMIDMAVPYRKLPDEDSEFAKVRDSLYILSVMNQFKMHPNMPSGVAEKLLRIALFSDQLKLSHKENAKTLEKMRQKLAKDLRETRRRGIVPVFISLGWFFFSLAISIQAAFGQIGENATAHNLALGLLYGWMPVLILCGIVDRNPVATDQVRQKFNRLIDSTRLALLDDELREQYLRDIPETDEDFRWIPKLSDSKKFSEEFFVSFAGQGRVRCHYGVAHPILSGIEASFVAEYGRNWLRYEDARQDLVRGREHPQGLHSFDLREIWQILSALFIVGGTCASAFAISFHTPTWGLGCRSGGYMIFFMLSFLSFVLEMLTWSLFYPSGHPKSLTKRRGTDYSPSMTRTDRARGGLRRWWTDMSPRDRLQFILLTPFEFGSLIWLLYITIAQTFGMYQTCRCMSSSWTPMGGYIDFAYSNFYWSKGVLEVWANATAVSCAIMAVGIAFIVNEWCTQSHMSSENYQKAMNGLRRTRAWKRRTLWLSHFPNMVIGWVKRLFVKPSGENQEGSRRSLVWSVEEPKIEQVSRSGSEGENDMLEMPLRALTRSYTSSFEGPRRSNSVLV</sequence>
<dbReference type="EMBL" id="KV407468">
    <property type="protein sequence ID" value="KZF18994.1"/>
    <property type="molecule type" value="Genomic_DNA"/>
</dbReference>
<dbReference type="OrthoDB" id="5392263at2759"/>
<dbReference type="InParanoid" id="A0A164ZEC8"/>
<feature type="transmembrane region" description="Helical" evidence="1">
    <location>
        <begin position="385"/>
        <end position="407"/>
    </location>
</feature>
<feature type="transmembrane region" description="Helical" evidence="1">
    <location>
        <begin position="242"/>
        <end position="261"/>
    </location>
</feature>
<gene>
    <name evidence="2" type="ORF">L228DRAFT_51955</name>
</gene>
<keyword evidence="1" id="KW-0472">Membrane</keyword>